<feature type="compositionally biased region" description="Low complexity" evidence="1">
    <location>
        <begin position="429"/>
        <end position="442"/>
    </location>
</feature>
<name>A0ABN9QVN3_9DINO</name>
<evidence type="ECO:0000313" key="3">
    <source>
        <dbReference type="Proteomes" id="UP001189429"/>
    </source>
</evidence>
<keyword evidence="3" id="KW-1185">Reference proteome</keyword>
<reference evidence="2" key="1">
    <citation type="submission" date="2023-10" db="EMBL/GenBank/DDBJ databases">
        <authorList>
            <person name="Chen Y."/>
            <person name="Shah S."/>
            <person name="Dougan E. K."/>
            <person name="Thang M."/>
            <person name="Chan C."/>
        </authorList>
    </citation>
    <scope>NUCLEOTIDE SEQUENCE [LARGE SCALE GENOMIC DNA]</scope>
</reference>
<dbReference type="SUPFAM" id="SSF53335">
    <property type="entry name" value="S-adenosyl-L-methionine-dependent methyltransferases"/>
    <property type="match status" value="2"/>
</dbReference>
<dbReference type="InterPro" id="IPR029063">
    <property type="entry name" value="SAM-dependent_MTases_sf"/>
</dbReference>
<feature type="region of interest" description="Disordered" evidence="1">
    <location>
        <begin position="1411"/>
        <end position="1475"/>
    </location>
</feature>
<dbReference type="EMBL" id="CAUYUJ010004119">
    <property type="protein sequence ID" value="CAK0808227.1"/>
    <property type="molecule type" value="Genomic_DNA"/>
</dbReference>
<sequence>MPASPSMKDVSEFFLGKLPTEQRRQLDAAVALATSEGRFLRVGTACSGTDSPVAVFRGLAKAMPRLKVEHTFSCESDVKKRQWITDNFPDLPYLFGDIQELPTGKAFNYITGKAAQVPPVDIFIAGFVCKSVSLENNERNKCANCIIEACGLTGITFQGMIQYVQQFQPAVVICENRCWMWAFRGLAHAGAAALAGEAVLALRQERHWEMNALFRSVKASDVDMRRPLNERERSVVQKVLSKLSPRERGEEVVVDVGKSLERAVYCVGAAPCVVPNSRPCRVKKDKLLSPEQVHAAQGIFKEDFPALARWGKEKKILTRDLAGNAFSTTVCMAVAIAVLCHGPLLGTGALKRIQAVTEEHLEGAAAPATTRAGASSPAAGGPLAKRPSVRAVDERDSRSWPSGEGVAGGAVVAERDSRSRLSACEEAPRPGAASPSPRSRSPVGLAGRAETGEDADGRAEELADEVIEEAATRLLHAMSLLHAETVVDEAMAEGELRWKEIAELCRPYQEAAERWEMAEAERDCHAAELEAARTAAAGACRAAHRDPEVKQLKEALRKKDRVLRRVAGTLHRVAARLVASTEKERNQQDKRSQPVSQLSLASVMRDKEDMWSIDAAIAAACPPAMAMEAYRIDRAQCSAPTPSTYNLKGKRTKKSKKQVKQTADTKIRQSVPAKKITASIGSEDIDLEPSPSFASDDSSDDSELTTDAEMAVILNIFASLHDGLRDPASFTPDIAMLSYKDNVEAKLRASPTYSRMSSLLRDAVLITLVESAGTHGDACREEIDKQVENIFSDQNMRTFAMSQLYQAYHVLFTTTPGKFTSRSKLDGRSDISVEMKVLLREVTKNLDFPDVVPDFVRLACSEKIHALLSQVPVKTWMIDQIEFFHFMRYQMLRIIGHFSKAAQVLPVKPPTVCFDAMLEIRGPPIKRPADEEQQKSYQWLDLSNTAPGPAGWAPELSQNCSTGSGRRASCRAPIRQGLTKGQLSQGQVAAPNRRSGGRAGRRLSQRPWLAEPLAGLDDARAAAAQGRAARPEAHGRSQGGVLAKGQVLRALAKGQGIPHYGSKADLLARAAARASACSLAVKTMVSLMPASPSMKDVSEFFLGKLPTEQRQQFDAAVALATSEGRFLRVGTACSGTDSPVAVFRGLAKAMPRLKVEHAFSCESDVKKRQWITDNFPDLPYLFGDIQELPTGKAFNYITGKAAQVPPVDIFIAGFVCKSVSLENNERNKCANCIIEACGLTGITFQGMIQYVQQFQPAVVICENVEGLRCWMWAFRGLAHAGAAALAGEAVLALRQERHWEMNALFRSVKASDVDMRRPLNERERSVVQKVLSKLSPRERGEEVHAAQGIFKEDFPALARWGKEKKILTRDLAGNAFSTTVCMAVAIAVLCHGPLLGTGALKRIQAVTEEHLEGAAAPATPPARASRAPVATTPRRAQPPRAVQRTRAGASSPAAGGPLAKRLRVKSSDVGRQCEF</sequence>
<dbReference type="Proteomes" id="UP001189429">
    <property type="component" value="Unassembled WGS sequence"/>
</dbReference>
<feature type="region of interest" description="Disordered" evidence="1">
    <location>
        <begin position="364"/>
        <end position="459"/>
    </location>
</feature>
<evidence type="ECO:0008006" key="4">
    <source>
        <dbReference type="Google" id="ProtNLM"/>
    </source>
</evidence>
<gene>
    <name evidence="2" type="ORF">PCOR1329_LOCUS13886</name>
</gene>
<feature type="compositionally biased region" description="Basic and acidic residues" evidence="1">
    <location>
        <begin position="1465"/>
        <end position="1475"/>
    </location>
</feature>
<feature type="region of interest" description="Disordered" evidence="1">
    <location>
        <begin position="578"/>
        <end position="597"/>
    </location>
</feature>
<accession>A0ABN9QVN3</accession>
<proteinExistence type="predicted"/>
<feature type="region of interest" description="Disordered" evidence="1">
    <location>
        <begin position="977"/>
        <end position="1008"/>
    </location>
</feature>
<feature type="compositionally biased region" description="Low complexity" evidence="1">
    <location>
        <begin position="1414"/>
        <end position="1457"/>
    </location>
</feature>
<feature type="region of interest" description="Disordered" evidence="1">
    <location>
        <begin position="640"/>
        <end position="704"/>
    </location>
</feature>
<feature type="compositionally biased region" description="Basic and acidic residues" evidence="1">
    <location>
        <begin position="581"/>
        <end position="592"/>
    </location>
</feature>
<organism evidence="2 3">
    <name type="scientific">Prorocentrum cordatum</name>
    <dbReference type="NCBI Taxonomy" id="2364126"/>
    <lineage>
        <taxon>Eukaryota</taxon>
        <taxon>Sar</taxon>
        <taxon>Alveolata</taxon>
        <taxon>Dinophyceae</taxon>
        <taxon>Prorocentrales</taxon>
        <taxon>Prorocentraceae</taxon>
        <taxon>Prorocentrum</taxon>
    </lineage>
</organism>
<feature type="compositionally biased region" description="Low complexity" evidence="1">
    <location>
        <begin position="364"/>
        <end position="384"/>
    </location>
</feature>
<dbReference type="Gene3D" id="3.40.50.150">
    <property type="entry name" value="Vaccinia Virus protein VP39"/>
    <property type="match status" value="2"/>
</dbReference>
<feature type="compositionally biased region" description="Basic residues" evidence="1">
    <location>
        <begin position="648"/>
        <end position="659"/>
    </location>
</feature>
<evidence type="ECO:0000256" key="1">
    <source>
        <dbReference type="SAM" id="MobiDB-lite"/>
    </source>
</evidence>
<comment type="caution">
    <text evidence="2">The sequence shown here is derived from an EMBL/GenBank/DDBJ whole genome shotgun (WGS) entry which is preliminary data.</text>
</comment>
<feature type="compositionally biased region" description="Basic residues" evidence="1">
    <location>
        <begin position="995"/>
        <end position="1004"/>
    </location>
</feature>
<evidence type="ECO:0000313" key="2">
    <source>
        <dbReference type="EMBL" id="CAK0808227.1"/>
    </source>
</evidence>
<protein>
    <recommendedName>
        <fullName evidence="4">DNA (cytosine-5-)-methyltransferase</fullName>
    </recommendedName>
</protein>